<dbReference type="Gene3D" id="2.40.50.140">
    <property type="entry name" value="Nucleic acid-binding proteins"/>
    <property type="match status" value="1"/>
</dbReference>
<dbReference type="RefSeq" id="WP_012036655.1">
    <property type="nucleotide sequence ID" value="NC_009464.1"/>
</dbReference>
<dbReference type="KEGG" id="rci:RCIX408"/>
<dbReference type="OrthoDB" id="56523at2157"/>
<evidence type="ECO:0000313" key="2">
    <source>
        <dbReference type="Proteomes" id="UP000000663"/>
    </source>
</evidence>
<gene>
    <name evidence="1" type="ORF">RCIX408</name>
</gene>
<dbReference type="eggNOG" id="arCOG02257">
    <property type="taxonomic scope" value="Archaea"/>
</dbReference>
<dbReference type="SUPFAM" id="SSF50249">
    <property type="entry name" value="Nucleic acid-binding proteins"/>
    <property type="match status" value="1"/>
</dbReference>
<dbReference type="AlphaFoldDB" id="Q0W6Z6"/>
<organism evidence="1 2">
    <name type="scientific">Methanocella arvoryzae (strain DSM 22066 / NBRC 105507 / MRE50)</name>
    <dbReference type="NCBI Taxonomy" id="351160"/>
    <lineage>
        <taxon>Archaea</taxon>
        <taxon>Methanobacteriati</taxon>
        <taxon>Methanobacteriota</taxon>
        <taxon>Stenosarchaea group</taxon>
        <taxon>Methanomicrobia</taxon>
        <taxon>Methanocellales</taxon>
        <taxon>Methanocellaceae</taxon>
        <taxon>Methanocella</taxon>
    </lineage>
</organism>
<sequence length="193" mass="21364">MPREVAKRLFAKEFQAANLTYKDGEDQFAPTYLLTPTGAKCNRVFIVGTLTEKTNIGSDSEFWKGRVSDPTGAFVIYASQYQPEAAQALADIEVPSFVAVIGKPNSFKGQDGTLIFSVRPEIIVPVDGDTRDMWVKDTIYNTADRLVAMKAGTDPDAVKAKEHYQTDVEEYKTMLLNAARSLKQMEVVVTDAK</sequence>
<keyword evidence="2" id="KW-1185">Reference proteome</keyword>
<dbReference type="Proteomes" id="UP000000663">
    <property type="component" value="Chromosome"/>
</dbReference>
<protein>
    <submittedName>
        <fullName evidence="1">Uncharacterized protein</fullName>
    </submittedName>
</protein>
<accession>Q0W6Z6</accession>
<dbReference type="PATRIC" id="fig|351160.9.peg.2388"/>
<dbReference type="InterPro" id="IPR012340">
    <property type="entry name" value="NA-bd_OB-fold"/>
</dbReference>
<name>Q0W6Z6_METAR</name>
<dbReference type="STRING" id="351160.RCIX408"/>
<dbReference type="EMBL" id="AM114193">
    <property type="protein sequence ID" value="CAJ35847.1"/>
    <property type="molecule type" value="Genomic_DNA"/>
</dbReference>
<reference evidence="1 2" key="1">
    <citation type="journal article" date="2006" name="Science">
        <title>Genome of rice cluster I archaea -- the key methane producers in the rice rhizosphere.</title>
        <authorList>
            <person name="Erkel C."/>
            <person name="Kube M."/>
            <person name="Reinhardt R."/>
            <person name="Liesack W."/>
        </authorList>
    </citation>
    <scope>NUCLEOTIDE SEQUENCE [LARGE SCALE GENOMIC DNA]</scope>
    <source>
        <strain evidence="2">DSM 22066 / NBRC 105507 / MRE50</strain>
    </source>
</reference>
<dbReference type="GeneID" id="5145695"/>
<evidence type="ECO:0000313" key="1">
    <source>
        <dbReference type="EMBL" id="CAJ35847.1"/>
    </source>
</evidence>
<proteinExistence type="predicted"/>